<dbReference type="NCBIfam" id="TIGR03281">
    <property type="entry name" value="methan_mark_12"/>
    <property type="match status" value="1"/>
</dbReference>
<dbReference type="PIRSF" id="PIRSF018783">
    <property type="entry name" value="UCP018783"/>
    <property type="match status" value="1"/>
</dbReference>
<dbReference type="STRING" id="679901.Mzhil_1003"/>
<dbReference type="RefSeq" id="WP_013898298.1">
    <property type="nucleotide sequence ID" value="NC_015676.1"/>
</dbReference>
<dbReference type="KEGG" id="mzh:Mzhil_1003"/>
<dbReference type="HOGENOM" id="CLU_846254_0_0_2"/>
<evidence type="ECO:0000313" key="2">
    <source>
        <dbReference type="EMBL" id="AEH60860.1"/>
    </source>
</evidence>
<dbReference type="HAMAP" id="MF_01087">
    <property type="entry name" value="UPF0285"/>
    <property type="match status" value="1"/>
</dbReference>
<evidence type="ECO:0000313" key="3">
    <source>
        <dbReference type="Proteomes" id="UP000006622"/>
    </source>
</evidence>
<dbReference type="EMBL" id="CP002101">
    <property type="protein sequence ID" value="AEH60860.1"/>
    <property type="molecule type" value="Genomic_DNA"/>
</dbReference>
<sequence length="337" mass="36500">MFLGIDHGTTAIRFASLLDGTINKFEIARSKLISIPESELIEHIGLNLNVDMNKIKLIALTYSMGDGIISIEDIKHLKNRGIKSNRGVGNRIGAGELVFDAVKKSDIPSVVIPGIHSKSGTDPRLNIFSHSTSPEKIGIAYHAKCMGYNNYVVSDISSNTVTLAVANGEIKGAIDACIFAPGVHHGPLDVQAIRDVDEGLYTANDAFTKGGVLKRTPYSNLKELLNAFSRNEKDAILALDTIALFAAMEINSLQLLLKDYDLQGEVFLAGSVGDIEYVVDKINGTLGLKSQILGKWSAAVGCAEIARDIAYGSRKILGINVNFDSAEMEHFPDERKR</sequence>
<organism evidence="2 3">
    <name type="scientific">Methanosalsum zhilinae (strain DSM 4017 / NBRC 107636 / OCM 62 / WeN5)</name>
    <name type="common">Methanohalophilus zhilinae</name>
    <dbReference type="NCBI Taxonomy" id="679901"/>
    <lineage>
        <taxon>Archaea</taxon>
        <taxon>Methanobacteriati</taxon>
        <taxon>Methanobacteriota</taxon>
        <taxon>Stenosarchaea group</taxon>
        <taxon>Methanomicrobia</taxon>
        <taxon>Methanosarcinales</taxon>
        <taxon>Methanosarcinaceae</taxon>
        <taxon>Methanosalsum</taxon>
    </lineage>
</organism>
<gene>
    <name evidence="2" type="ordered locus">Mzhil_1003</name>
</gene>
<evidence type="ECO:0000256" key="1">
    <source>
        <dbReference type="HAMAP-Rule" id="MF_01087"/>
    </source>
</evidence>
<dbReference type="InterPro" id="IPR016735">
    <property type="entry name" value="Methan_mark_12"/>
</dbReference>
<keyword evidence="3" id="KW-1185">Reference proteome</keyword>
<dbReference type="GeneID" id="10822626"/>
<protein>
    <recommendedName>
        <fullName evidence="1">UPF0285 protein Mzhil_1003</fullName>
    </recommendedName>
</protein>
<dbReference type="AlphaFoldDB" id="F7XLQ8"/>
<dbReference type="SUPFAM" id="SSF53067">
    <property type="entry name" value="Actin-like ATPase domain"/>
    <property type="match status" value="1"/>
</dbReference>
<dbReference type="OrthoDB" id="235676at2157"/>
<reference evidence="2" key="1">
    <citation type="submission" date="2010-07" db="EMBL/GenBank/DDBJ databases">
        <title>The complete genome of Methanosalsum zhilinae DSM 4017.</title>
        <authorList>
            <consortium name="US DOE Joint Genome Institute (JGI-PGF)"/>
            <person name="Lucas S."/>
            <person name="Copeland A."/>
            <person name="Lapidus A."/>
            <person name="Glavina del Rio T."/>
            <person name="Dalin E."/>
            <person name="Tice H."/>
            <person name="Bruce D."/>
            <person name="Goodwin L."/>
            <person name="Pitluck S."/>
            <person name="Kyrpides N."/>
            <person name="Mavromatis K."/>
            <person name="Ovchinnikova G."/>
            <person name="Daligault H."/>
            <person name="Detter J.C."/>
            <person name="Han C."/>
            <person name="Tapia R."/>
            <person name="Larimer F."/>
            <person name="Land M."/>
            <person name="Hauser L."/>
            <person name="Markowitz V."/>
            <person name="Cheng J.-F."/>
            <person name="Hugenholtz P."/>
            <person name="Woyke T."/>
            <person name="Wu D."/>
            <person name="Spring S."/>
            <person name="Schueler E."/>
            <person name="Brambilla E."/>
            <person name="Klenk H.-P."/>
            <person name="Eisen J.A."/>
        </authorList>
    </citation>
    <scope>NUCLEOTIDE SEQUENCE</scope>
    <source>
        <strain evidence="2">DSM 4017</strain>
    </source>
</reference>
<accession>F7XLQ8</accession>
<comment type="similarity">
    <text evidence="1">Belongs to the UPF0285 family.</text>
</comment>
<dbReference type="InterPro" id="IPR043129">
    <property type="entry name" value="ATPase_NBD"/>
</dbReference>
<name>F7XLQ8_METZD</name>
<dbReference type="Proteomes" id="UP000006622">
    <property type="component" value="Chromosome"/>
</dbReference>
<proteinExistence type="inferred from homology"/>